<dbReference type="Gene3D" id="3.30.1360.170">
    <property type="match status" value="1"/>
</dbReference>
<dbReference type="GO" id="GO:0050660">
    <property type="term" value="F:flavin adenine dinucleotide binding"/>
    <property type="evidence" value="ECO:0007669"/>
    <property type="project" value="InterPro"/>
</dbReference>
<sequence length="189" mass="22212">MEIEVIRKSSWIDVCNAARFTRRMPPINHEPSNKFKEQIIRAEHSPLRELRFEVKIMDVPYWVMGHFVRHVHAQPYVSTSRPDVTKSGLDRNEMKQGEEVNLMLSLNAQELINISKVRLCTNASKETRKVWNGVISKLADIEPILAKYCVPSCLYRGFCPEIKSCHYEKSREFETRRHDYIYKTNKGEQ</sequence>
<dbReference type="GO" id="GO:0006231">
    <property type="term" value="P:dTMP biosynthetic process"/>
    <property type="evidence" value="ECO:0007669"/>
    <property type="project" value="InterPro"/>
</dbReference>
<dbReference type="GO" id="GO:0050797">
    <property type="term" value="F:thymidylate synthase (FAD) activity"/>
    <property type="evidence" value="ECO:0007669"/>
    <property type="project" value="InterPro"/>
</dbReference>
<evidence type="ECO:0008006" key="3">
    <source>
        <dbReference type="Google" id="ProtNLM"/>
    </source>
</evidence>
<evidence type="ECO:0000313" key="1">
    <source>
        <dbReference type="EMBL" id="KGF48780.1"/>
    </source>
</evidence>
<organism evidence="1 2">
    <name type="scientific">Prevotella disiens DNF00882</name>
    <dbReference type="NCBI Taxonomy" id="1401075"/>
    <lineage>
        <taxon>Bacteria</taxon>
        <taxon>Pseudomonadati</taxon>
        <taxon>Bacteroidota</taxon>
        <taxon>Bacteroidia</taxon>
        <taxon>Bacteroidales</taxon>
        <taxon>Prevotellaceae</taxon>
        <taxon>Prevotella</taxon>
    </lineage>
</organism>
<proteinExistence type="predicted"/>
<comment type="caution">
    <text evidence="1">The sequence shown here is derived from an EMBL/GenBank/DDBJ whole genome shotgun (WGS) entry which is preliminary data.</text>
</comment>
<dbReference type="Proteomes" id="UP000029538">
    <property type="component" value="Unassembled WGS sequence"/>
</dbReference>
<dbReference type="EMBL" id="JRNR01000075">
    <property type="protein sequence ID" value="KGF48780.1"/>
    <property type="molecule type" value="Genomic_DNA"/>
</dbReference>
<reference evidence="1 2" key="1">
    <citation type="submission" date="2014-07" db="EMBL/GenBank/DDBJ databases">
        <authorList>
            <person name="McCorrison J."/>
            <person name="Sanka R."/>
            <person name="Torralba M."/>
            <person name="Gillis M."/>
            <person name="Haft D.H."/>
            <person name="Methe B."/>
            <person name="Sutton G."/>
            <person name="Nelson K.E."/>
        </authorList>
    </citation>
    <scope>NUCLEOTIDE SEQUENCE [LARGE SCALE GENOMIC DNA]</scope>
    <source>
        <strain evidence="1 2">DNF00882</strain>
    </source>
</reference>
<dbReference type="InterPro" id="IPR036098">
    <property type="entry name" value="Thymidylate_synthase_ThyX_sf"/>
</dbReference>
<evidence type="ECO:0000313" key="2">
    <source>
        <dbReference type="Proteomes" id="UP000029538"/>
    </source>
</evidence>
<gene>
    <name evidence="1" type="ORF">HMPREF0654_07945</name>
</gene>
<dbReference type="SUPFAM" id="SSF69796">
    <property type="entry name" value="Thymidylate synthase-complementing protein Thy1"/>
    <property type="match status" value="1"/>
</dbReference>
<dbReference type="RefSeq" id="WP_036883719.1">
    <property type="nucleotide sequence ID" value="NZ_JRNR01000075.1"/>
</dbReference>
<dbReference type="AlphaFoldDB" id="A0A096AQ02"/>
<protein>
    <recommendedName>
        <fullName evidence="3">Thymidylate synthase ThyX</fullName>
    </recommendedName>
</protein>
<name>A0A096AQ02_9BACT</name>
<accession>A0A096AQ02</accession>